<name>A0A8T4GZI7_9EURY</name>
<protein>
    <recommendedName>
        <fullName evidence="5">Preprotein translocase subunit TatA</fullName>
    </recommendedName>
</protein>
<feature type="coiled-coil region" evidence="1">
    <location>
        <begin position="44"/>
        <end position="71"/>
    </location>
</feature>
<dbReference type="EMBL" id="JAGGLC010000007">
    <property type="protein sequence ID" value="MBP1988386.1"/>
    <property type="molecule type" value="Genomic_DNA"/>
</dbReference>
<accession>A0A8T4GZI7</accession>
<sequence>MILQVPLPGGPELVILLLVLLMSAVFLAVPVLIAVLVYRWWREPDVEEAEIERLRARVAELEAQLANERADEDDR</sequence>
<evidence type="ECO:0008006" key="5">
    <source>
        <dbReference type="Google" id="ProtNLM"/>
    </source>
</evidence>
<evidence type="ECO:0000256" key="2">
    <source>
        <dbReference type="SAM" id="Phobius"/>
    </source>
</evidence>
<evidence type="ECO:0000313" key="3">
    <source>
        <dbReference type="EMBL" id="MBP1988386.1"/>
    </source>
</evidence>
<keyword evidence="2" id="KW-0812">Transmembrane</keyword>
<evidence type="ECO:0000313" key="4">
    <source>
        <dbReference type="Proteomes" id="UP000823736"/>
    </source>
</evidence>
<proteinExistence type="predicted"/>
<feature type="transmembrane region" description="Helical" evidence="2">
    <location>
        <begin position="13"/>
        <end position="38"/>
    </location>
</feature>
<gene>
    <name evidence="3" type="ORF">J2753_002908</name>
</gene>
<keyword evidence="4" id="KW-1185">Reference proteome</keyword>
<reference evidence="3" key="1">
    <citation type="submission" date="2021-03" db="EMBL/GenBank/DDBJ databases">
        <title>Genomic Encyclopedia of Type Strains, Phase IV (KMG-IV): sequencing the most valuable type-strain genomes for metagenomic binning, comparative biology and taxonomic classification.</title>
        <authorList>
            <person name="Goeker M."/>
        </authorList>
    </citation>
    <scope>NUCLEOTIDE SEQUENCE</scope>
    <source>
        <strain evidence="3">DSM 26232</strain>
    </source>
</reference>
<evidence type="ECO:0000256" key="1">
    <source>
        <dbReference type="SAM" id="Coils"/>
    </source>
</evidence>
<keyword evidence="1" id="KW-0175">Coiled coil</keyword>
<comment type="caution">
    <text evidence="3">The sequence shown here is derived from an EMBL/GenBank/DDBJ whole genome shotgun (WGS) entry which is preliminary data.</text>
</comment>
<organism evidence="3 4">
    <name type="scientific">Halolamina salifodinae</name>
    <dbReference type="NCBI Taxonomy" id="1202767"/>
    <lineage>
        <taxon>Archaea</taxon>
        <taxon>Methanobacteriati</taxon>
        <taxon>Methanobacteriota</taxon>
        <taxon>Stenosarchaea group</taxon>
        <taxon>Halobacteria</taxon>
        <taxon>Halobacteriales</taxon>
        <taxon>Haloferacaceae</taxon>
    </lineage>
</organism>
<keyword evidence="2" id="KW-1133">Transmembrane helix</keyword>
<dbReference type="RefSeq" id="WP_209492723.1">
    <property type="nucleotide sequence ID" value="NZ_JAGGLC010000007.1"/>
</dbReference>
<dbReference type="AlphaFoldDB" id="A0A8T4GZI7"/>
<keyword evidence="2" id="KW-0472">Membrane</keyword>
<dbReference type="Proteomes" id="UP000823736">
    <property type="component" value="Unassembled WGS sequence"/>
</dbReference>